<evidence type="ECO:0000313" key="2">
    <source>
        <dbReference type="EMBL" id="CDW72151.1"/>
    </source>
</evidence>
<feature type="compositionally biased region" description="Basic and acidic residues" evidence="1">
    <location>
        <begin position="761"/>
        <end position="775"/>
    </location>
</feature>
<sequence>MNNIITNEKITHDKDPKFFRYLKRLVDATQIKEEERFDGRQIIQDFIHDKDSIIYHKKHKNEVDVAILEKNFHPRAKKQFTSYNIRNKHDLSEKKVSVTSINLLRSHEKQSKYNLASNISIQQQSRNLLTQMYDQEKKQNKSLILSNYHNRDYEFELEKTMQLNNRSPLIKDQKPQLRARMPIIFGMRDETRNNQGLENLSSFNQRAQSMVSSVINQQKINSTFEASMMDVNDFNDRSLNKYVNGMDSQQVLVDIKQRELNKIKRQQNNNSVIYGNNVQSISNVKTHWNKKILDPKIDKNYLHSVVKKDSENHFEETIAEAMIKYDIKNSDLKGSLTRNKMHTEINSHKQSKMVRINPNTIQSDYDNRSESKLSQILRISTDLKNGPSKFNTLNMNSETLNTVSKTSGRNSQSQDRNNNLKKKVSSPHMVVFVEDGAYLGSCKSFKLDLNFFKAKYFIEPPKFISQLPKDFVKIQRKFNKRAYLELLEQCSNELTGKQRVFEAMYTIDGELIESIDEIEEDCSLIIAGKDRYTFNGILNNRSGMEAKDLRMENSKIIKQKLLSQEQEWANQKYLEWIERICDKFNIENMQLALETHANNSYLNSNQDYRKDFIKKLGAQNNVSPTFQGGGFKNCNEFLLPQITGNVQEQLRRLRSNNQEKIKLQKDGVKSARWDDEFIKALDNFKQVNSYKQKNHFQISKPSQANISDIGGIDNSNSKLSQGISPYKNQAMDFVKNLKNIQTQAVQKEIKIKTHLKHIKSSRREKSETNATDRKLNNQAGMKNHKTLSYEECKKLSDDYLLPCKVVYELHSEFNSLVMMSKEKYRKRGDDALNNDNQIAEEEEDNSVGEEGIPLDIFREASSMLKEKHPMIQDRILLAMNISIHAKFAKINWQTFLMYNCIMKYYTATQKQYVQFWIEFLNPDHQRTMSKEDFLDLMEKLVRGSYTESTTLVSERFSELLYQTINDKNCCKEDNGEIQLDKLEKKLLKNEIELEYFNQTLKPIMHDLFSQ</sequence>
<feature type="compositionally biased region" description="Polar residues" evidence="1">
    <location>
        <begin position="401"/>
        <end position="417"/>
    </location>
</feature>
<feature type="region of interest" description="Disordered" evidence="1">
    <location>
        <begin position="757"/>
        <end position="778"/>
    </location>
</feature>
<name>A0A077ZUL1_STYLE</name>
<dbReference type="EMBL" id="CCKQ01001048">
    <property type="protein sequence ID" value="CDW72151.1"/>
    <property type="molecule type" value="Genomic_DNA"/>
</dbReference>
<evidence type="ECO:0000256" key="1">
    <source>
        <dbReference type="SAM" id="MobiDB-lite"/>
    </source>
</evidence>
<evidence type="ECO:0000313" key="3">
    <source>
        <dbReference type="Proteomes" id="UP000039865"/>
    </source>
</evidence>
<gene>
    <name evidence="2" type="primary">Contig17795.g18916</name>
    <name evidence="2" type="ORF">STYLEM_1105</name>
</gene>
<keyword evidence="3" id="KW-1185">Reference proteome</keyword>
<dbReference type="Proteomes" id="UP000039865">
    <property type="component" value="Unassembled WGS sequence"/>
</dbReference>
<feature type="region of interest" description="Disordered" evidence="1">
    <location>
        <begin position="401"/>
        <end position="421"/>
    </location>
</feature>
<dbReference type="AlphaFoldDB" id="A0A077ZUL1"/>
<dbReference type="OrthoDB" id="327579at2759"/>
<protein>
    <submittedName>
        <fullName evidence="2">Uncharacterized protein</fullName>
    </submittedName>
</protein>
<reference evidence="2 3" key="1">
    <citation type="submission" date="2014-06" db="EMBL/GenBank/DDBJ databases">
        <authorList>
            <person name="Swart Estienne"/>
        </authorList>
    </citation>
    <scope>NUCLEOTIDE SEQUENCE [LARGE SCALE GENOMIC DNA]</scope>
    <source>
        <strain evidence="2 3">130c</strain>
    </source>
</reference>
<organism evidence="2 3">
    <name type="scientific">Stylonychia lemnae</name>
    <name type="common">Ciliate</name>
    <dbReference type="NCBI Taxonomy" id="5949"/>
    <lineage>
        <taxon>Eukaryota</taxon>
        <taxon>Sar</taxon>
        <taxon>Alveolata</taxon>
        <taxon>Ciliophora</taxon>
        <taxon>Intramacronucleata</taxon>
        <taxon>Spirotrichea</taxon>
        <taxon>Stichotrichia</taxon>
        <taxon>Sporadotrichida</taxon>
        <taxon>Oxytrichidae</taxon>
        <taxon>Stylonychinae</taxon>
        <taxon>Stylonychia</taxon>
    </lineage>
</organism>
<proteinExistence type="predicted"/>
<dbReference type="InParanoid" id="A0A077ZUL1"/>
<accession>A0A077ZUL1</accession>